<evidence type="ECO:0000256" key="6">
    <source>
        <dbReference type="ARBA" id="ARBA00023136"/>
    </source>
</evidence>
<dbReference type="EMBL" id="KQ459605">
    <property type="protein sequence ID" value="KPI92028.1"/>
    <property type="molecule type" value="Genomic_DNA"/>
</dbReference>
<keyword evidence="5" id="KW-1133">Transmembrane helix</keyword>
<feature type="compositionally biased region" description="Acidic residues" evidence="9">
    <location>
        <begin position="89"/>
        <end position="99"/>
    </location>
</feature>
<feature type="domain" description="SEA" evidence="10">
    <location>
        <begin position="113"/>
        <end position="226"/>
    </location>
</feature>
<dbReference type="PROSITE" id="PS01209">
    <property type="entry name" value="LDLRA_1"/>
    <property type="match status" value="1"/>
</dbReference>
<feature type="region of interest" description="Disordered" evidence="9">
    <location>
        <begin position="71"/>
        <end position="111"/>
    </location>
</feature>
<evidence type="ECO:0000256" key="9">
    <source>
        <dbReference type="SAM" id="MobiDB-lite"/>
    </source>
</evidence>
<dbReference type="PANTHER" id="PTHR24270:SF62">
    <property type="entry name" value="LOW-DENSITY LIPOPROTEIN RECEPTOR-RELATED PROTEIN 2"/>
    <property type="match status" value="1"/>
</dbReference>
<name>A0A194PG74_PAPXU</name>
<dbReference type="GO" id="GO:0016192">
    <property type="term" value="P:vesicle-mediated transport"/>
    <property type="evidence" value="ECO:0007669"/>
    <property type="project" value="UniProtKB-ARBA"/>
</dbReference>
<dbReference type="AlphaFoldDB" id="A0A194PG74"/>
<feature type="disulfide bond" evidence="8">
    <location>
        <begin position="357"/>
        <end position="375"/>
    </location>
</feature>
<feature type="disulfide bond" evidence="8">
    <location>
        <begin position="241"/>
        <end position="259"/>
    </location>
</feature>
<keyword evidence="4" id="KW-0677">Repeat</keyword>
<reference evidence="11 12" key="1">
    <citation type="journal article" date="2015" name="Nat. Commun.">
        <title>Outbred genome sequencing and CRISPR/Cas9 gene editing in butterflies.</title>
        <authorList>
            <person name="Li X."/>
            <person name="Fan D."/>
            <person name="Zhang W."/>
            <person name="Liu G."/>
            <person name="Zhang L."/>
            <person name="Zhao L."/>
            <person name="Fang X."/>
            <person name="Chen L."/>
            <person name="Dong Y."/>
            <person name="Chen Y."/>
            <person name="Ding Y."/>
            <person name="Zhao R."/>
            <person name="Feng M."/>
            <person name="Zhu Y."/>
            <person name="Feng Y."/>
            <person name="Jiang X."/>
            <person name="Zhu D."/>
            <person name="Xiang H."/>
            <person name="Feng X."/>
            <person name="Li S."/>
            <person name="Wang J."/>
            <person name="Zhang G."/>
            <person name="Kronforst M.R."/>
            <person name="Wang W."/>
        </authorList>
    </citation>
    <scope>NUCLEOTIDE SEQUENCE [LARGE SCALE GENOMIC DNA]</scope>
    <source>
        <strain evidence="11">Ya'a_city_454_Px</strain>
        <tissue evidence="11">Whole body</tissue>
    </source>
</reference>
<dbReference type="InterPro" id="IPR000082">
    <property type="entry name" value="SEA_dom"/>
</dbReference>
<feature type="region of interest" description="Disordered" evidence="9">
    <location>
        <begin position="261"/>
        <end position="343"/>
    </location>
</feature>
<dbReference type="SMART" id="SM00192">
    <property type="entry name" value="LDLa"/>
    <property type="match status" value="2"/>
</dbReference>
<evidence type="ECO:0000313" key="12">
    <source>
        <dbReference type="Proteomes" id="UP000053268"/>
    </source>
</evidence>
<keyword evidence="3" id="KW-0812">Transmembrane</keyword>
<dbReference type="Gene3D" id="4.10.400.10">
    <property type="entry name" value="Low-density Lipoprotein Receptor"/>
    <property type="match status" value="2"/>
</dbReference>
<feature type="disulfide bond" evidence="8">
    <location>
        <begin position="234"/>
        <end position="246"/>
    </location>
</feature>
<evidence type="ECO:0000256" key="8">
    <source>
        <dbReference type="PROSITE-ProRule" id="PRU00124"/>
    </source>
</evidence>
<proteinExistence type="predicted"/>
<dbReference type="InterPro" id="IPR002172">
    <property type="entry name" value="LDrepeatLR_classA_rpt"/>
</dbReference>
<dbReference type="CDD" id="cd00112">
    <property type="entry name" value="LDLa"/>
    <property type="match status" value="2"/>
</dbReference>
<dbReference type="SUPFAM" id="SSF57424">
    <property type="entry name" value="LDL receptor-like module"/>
    <property type="match status" value="2"/>
</dbReference>
<evidence type="ECO:0000259" key="10">
    <source>
        <dbReference type="PROSITE" id="PS50024"/>
    </source>
</evidence>
<evidence type="ECO:0000256" key="2">
    <source>
        <dbReference type="ARBA" id="ARBA00004308"/>
    </source>
</evidence>
<accession>A0A194PG74</accession>
<dbReference type="STRING" id="66420.A0A194PG74"/>
<evidence type="ECO:0000256" key="7">
    <source>
        <dbReference type="ARBA" id="ARBA00023157"/>
    </source>
</evidence>
<dbReference type="GO" id="GO:0005886">
    <property type="term" value="C:plasma membrane"/>
    <property type="evidence" value="ECO:0007669"/>
    <property type="project" value="TreeGrafter"/>
</dbReference>
<protein>
    <submittedName>
        <fullName evidence="11">SCO-spondin</fullName>
    </submittedName>
</protein>
<evidence type="ECO:0000256" key="5">
    <source>
        <dbReference type="ARBA" id="ARBA00022989"/>
    </source>
</evidence>
<dbReference type="PRINTS" id="PR00261">
    <property type="entry name" value="LDLRECEPTOR"/>
</dbReference>
<dbReference type="InterPro" id="IPR036055">
    <property type="entry name" value="LDL_receptor-like_sf"/>
</dbReference>
<feature type="compositionally biased region" description="Acidic residues" evidence="9">
    <location>
        <begin position="324"/>
        <end position="338"/>
    </location>
</feature>
<dbReference type="Pfam" id="PF00057">
    <property type="entry name" value="Ldl_recept_a"/>
    <property type="match status" value="2"/>
</dbReference>
<organism evidence="11 12">
    <name type="scientific">Papilio xuthus</name>
    <name type="common">Asian swallowtail butterfly</name>
    <dbReference type="NCBI Taxonomy" id="66420"/>
    <lineage>
        <taxon>Eukaryota</taxon>
        <taxon>Metazoa</taxon>
        <taxon>Ecdysozoa</taxon>
        <taxon>Arthropoda</taxon>
        <taxon>Hexapoda</taxon>
        <taxon>Insecta</taxon>
        <taxon>Pterygota</taxon>
        <taxon>Neoptera</taxon>
        <taxon>Endopterygota</taxon>
        <taxon>Lepidoptera</taxon>
        <taxon>Glossata</taxon>
        <taxon>Ditrysia</taxon>
        <taxon>Papilionoidea</taxon>
        <taxon>Papilionidae</taxon>
        <taxon>Papilioninae</taxon>
        <taxon>Papilio</taxon>
    </lineage>
</organism>
<evidence type="ECO:0000256" key="1">
    <source>
        <dbReference type="ARBA" id="ARBA00004167"/>
    </source>
</evidence>
<dbReference type="PROSITE" id="PS50024">
    <property type="entry name" value="SEA"/>
    <property type="match status" value="1"/>
</dbReference>
<gene>
    <name evidence="11" type="ORF">RR46_08454</name>
</gene>
<keyword evidence="7 8" id="KW-1015">Disulfide bond</keyword>
<evidence type="ECO:0000256" key="4">
    <source>
        <dbReference type="ARBA" id="ARBA00022737"/>
    </source>
</evidence>
<feature type="region of interest" description="Disordered" evidence="9">
    <location>
        <begin position="368"/>
        <end position="427"/>
    </location>
</feature>
<keyword evidence="12" id="KW-1185">Reference proteome</keyword>
<keyword evidence="6" id="KW-0472">Membrane</keyword>
<feature type="disulfide bond" evidence="8">
    <location>
        <begin position="350"/>
        <end position="362"/>
    </location>
</feature>
<dbReference type="Proteomes" id="UP000053268">
    <property type="component" value="Unassembled WGS sequence"/>
</dbReference>
<dbReference type="InterPro" id="IPR050685">
    <property type="entry name" value="LDLR"/>
</dbReference>
<feature type="disulfide bond" evidence="8">
    <location>
        <begin position="253"/>
        <end position="268"/>
    </location>
</feature>
<dbReference type="PANTHER" id="PTHR24270">
    <property type="entry name" value="LOW-DENSITY LIPOPROTEIN RECEPTOR-RELATED"/>
    <property type="match status" value="1"/>
</dbReference>
<feature type="compositionally biased region" description="Polar residues" evidence="9">
    <location>
        <begin position="281"/>
        <end position="290"/>
    </location>
</feature>
<evidence type="ECO:0000313" key="11">
    <source>
        <dbReference type="EMBL" id="KPI92028.1"/>
    </source>
</evidence>
<dbReference type="InterPro" id="IPR023415">
    <property type="entry name" value="LDLR_class-A_CS"/>
</dbReference>
<dbReference type="GO" id="GO:0012505">
    <property type="term" value="C:endomembrane system"/>
    <property type="evidence" value="ECO:0007669"/>
    <property type="project" value="UniProtKB-SubCell"/>
</dbReference>
<dbReference type="PROSITE" id="PS50068">
    <property type="entry name" value="LDLRA_2"/>
    <property type="match status" value="2"/>
</dbReference>
<feature type="disulfide bond" evidence="8">
    <location>
        <begin position="369"/>
        <end position="384"/>
    </location>
</feature>
<sequence length="463" mass="51667">MRAARLMDASLCHIKQTKIRCGPCVRATAIAGDIYWEDEDDSLNEFLEVKEPDSGLISHLRRLKRQLVSTLTDTTEDPVEYESATSDENGNDVDDDETPIEGSGTLRRDPDNREKTLRVTFVVMEPFQNEYSDRDSEQFQNISIGLADAVNNLFDTVPGTQRASLVRIQSRLSDEFSCKVTMDIITSGFDDTKELARILQDHIRQRRQLGIFTVDENEFLSTDIVDPGTTNLECAADEVKCDDNHCIAGWAWCNGSPDCPDGSDEVSCPDQDSEGEDQINEVDQQTSTPKSDNDDLDTFSVAPNEDNELIPETTTPRTERGDGDEGDDITSSDTENEVIPETTTAQIDSCAAYEFRCDNTRCVHRRRQCDRQQDCDDGSDEADCPPGKGSSRQLQAGAGTGTWAGVGRSRTHSTWLPSHAETPRHSDRDIITRASLAPDLCDRLYRLTYDSPTSLRIYIMNAY</sequence>
<comment type="subcellular location">
    <subcellularLocation>
        <location evidence="2">Endomembrane system</location>
    </subcellularLocation>
    <subcellularLocation>
        <location evidence="1">Membrane</location>
        <topology evidence="1">Single-pass membrane protein</topology>
    </subcellularLocation>
</comment>
<feature type="compositionally biased region" description="Acidic residues" evidence="9">
    <location>
        <begin position="271"/>
        <end position="280"/>
    </location>
</feature>
<evidence type="ECO:0000256" key="3">
    <source>
        <dbReference type="ARBA" id="ARBA00022692"/>
    </source>
</evidence>